<feature type="transmembrane region" description="Helical" evidence="6">
    <location>
        <begin position="388"/>
        <end position="415"/>
    </location>
</feature>
<evidence type="ECO:0000256" key="1">
    <source>
        <dbReference type="ARBA" id="ARBA00004651"/>
    </source>
</evidence>
<reference evidence="8 9" key="1">
    <citation type="submission" date="2016-11" db="EMBL/GenBank/DDBJ databases">
        <authorList>
            <person name="Jaros S."/>
            <person name="Januszkiewicz K."/>
            <person name="Wedrychowicz H."/>
        </authorList>
    </citation>
    <scope>NUCLEOTIDE SEQUENCE [LARGE SCALE GENOMIC DNA]</scope>
    <source>
        <strain evidence="8 9">DSM 10068</strain>
    </source>
</reference>
<protein>
    <submittedName>
        <fullName evidence="8">MacB-like core domain-containing protein</fullName>
    </submittedName>
</protein>
<dbReference type="PANTHER" id="PTHR30572">
    <property type="entry name" value="MEMBRANE COMPONENT OF TRANSPORTER-RELATED"/>
    <property type="match status" value="1"/>
</dbReference>
<dbReference type="AlphaFoldDB" id="A0A1M5ZFB0"/>
<evidence type="ECO:0000256" key="4">
    <source>
        <dbReference type="ARBA" id="ARBA00022989"/>
    </source>
</evidence>
<dbReference type="GO" id="GO:0022857">
    <property type="term" value="F:transmembrane transporter activity"/>
    <property type="evidence" value="ECO:0007669"/>
    <property type="project" value="TreeGrafter"/>
</dbReference>
<evidence type="ECO:0000313" key="9">
    <source>
        <dbReference type="Proteomes" id="UP000183995"/>
    </source>
</evidence>
<feature type="transmembrane region" description="Helical" evidence="6">
    <location>
        <begin position="20"/>
        <end position="38"/>
    </location>
</feature>
<evidence type="ECO:0000256" key="5">
    <source>
        <dbReference type="ARBA" id="ARBA00023136"/>
    </source>
</evidence>
<feature type="domain" description="ABC3 transporter permease C-terminal" evidence="7">
    <location>
        <begin position="347"/>
        <end position="418"/>
    </location>
</feature>
<proteinExistence type="predicted"/>
<evidence type="ECO:0000256" key="3">
    <source>
        <dbReference type="ARBA" id="ARBA00022692"/>
    </source>
</evidence>
<evidence type="ECO:0000256" key="2">
    <source>
        <dbReference type="ARBA" id="ARBA00022475"/>
    </source>
</evidence>
<keyword evidence="2" id="KW-1003">Cell membrane</keyword>
<evidence type="ECO:0000256" key="6">
    <source>
        <dbReference type="SAM" id="Phobius"/>
    </source>
</evidence>
<keyword evidence="3 6" id="KW-0812">Transmembrane</keyword>
<dbReference type="Pfam" id="PF02687">
    <property type="entry name" value="FtsX"/>
    <property type="match status" value="1"/>
</dbReference>
<feature type="non-terminal residue" evidence="8">
    <location>
        <position position="432"/>
    </location>
</feature>
<keyword evidence="9" id="KW-1185">Reference proteome</keyword>
<dbReference type="EMBL" id="FQXV01000019">
    <property type="protein sequence ID" value="SHI22928.1"/>
    <property type="molecule type" value="Genomic_DNA"/>
</dbReference>
<dbReference type="PANTHER" id="PTHR30572:SF9">
    <property type="entry name" value="ABC TRANSPORTER PERMEASE PROTEIN"/>
    <property type="match status" value="1"/>
</dbReference>
<keyword evidence="4 6" id="KW-1133">Transmembrane helix</keyword>
<organism evidence="8 9">
    <name type="scientific">Sporobacter termitidis DSM 10068</name>
    <dbReference type="NCBI Taxonomy" id="1123282"/>
    <lineage>
        <taxon>Bacteria</taxon>
        <taxon>Bacillati</taxon>
        <taxon>Bacillota</taxon>
        <taxon>Clostridia</taxon>
        <taxon>Eubacteriales</taxon>
        <taxon>Oscillospiraceae</taxon>
        <taxon>Sporobacter</taxon>
    </lineage>
</organism>
<dbReference type="STRING" id="1123282.SAMN02745823_03649"/>
<dbReference type="OrthoDB" id="9812886at2"/>
<dbReference type="GO" id="GO:0005886">
    <property type="term" value="C:plasma membrane"/>
    <property type="evidence" value="ECO:0007669"/>
    <property type="project" value="UniProtKB-SubCell"/>
</dbReference>
<evidence type="ECO:0000259" key="7">
    <source>
        <dbReference type="Pfam" id="PF02687"/>
    </source>
</evidence>
<evidence type="ECO:0000313" key="8">
    <source>
        <dbReference type="EMBL" id="SHI22928.1"/>
    </source>
</evidence>
<dbReference type="Proteomes" id="UP000183995">
    <property type="component" value="Unassembled WGS sequence"/>
</dbReference>
<accession>A0A1M5ZFB0</accession>
<gene>
    <name evidence="8" type="ORF">SAMN02745823_03649</name>
</gene>
<name>A0A1M5ZFB0_9FIRM</name>
<sequence>MSVIKRSFLYITRKRGRSILLLVIMFVAAVLAMLGLAVKSSADRQADAVRRSLGGSFAINQIEDMPSDKAHGISTDLASQILKLDHITGYYTDMVAPLIYVDAQLSPGAFADEYKGYQEHPEYYSNIPFNLDQVTTCMHIPYMRYCNNSGLHEFFRNGAFTLIQGRHLRDGDVNKAVISTNVARRNNLSVGNTITLENREAFCAAPSGDFKKIVGEPIRLEIVGLFDINFSQELSFVGDKSSNYAILTPEYEITDNMIFSDLSTGLQTKNIVRTYRKDNGLEERRDTGPNLNSATFFVDNPENLEATIAEVKSVKGIDWNYFTIKADDSTYKTAVRPLTQLGTISGVLIAIAVVGCVAVLGLTLNMWSKSRKREMGILMSLGESKRKLVLQQLYESLTLAVVALILAAAVTAALAGPVGSMANRLASPKETG</sequence>
<dbReference type="InterPro" id="IPR003838">
    <property type="entry name" value="ABC3_permease_C"/>
</dbReference>
<feature type="transmembrane region" description="Helical" evidence="6">
    <location>
        <begin position="344"/>
        <end position="367"/>
    </location>
</feature>
<dbReference type="RefSeq" id="WP_073082609.1">
    <property type="nucleotide sequence ID" value="NZ_FQXV01000019.1"/>
</dbReference>
<comment type="subcellular location">
    <subcellularLocation>
        <location evidence="1">Cell membrane</location>
        <topology evidence="1">Multi-pass membrane protein</topology>
    </subcellularLocation>
</comment>
<dbReference type="InterPro" id="IPR050250">
    <property type="entry name" value="Macrolide_Exporter_MacB"/>
</dbReference>
<keyword evidence="5 6" id="KW-0472">Membrane</keyword>